<accession>A0A9N9D690</accession>
<gene>
    <name evidence="1" type="ORF">AGERDE_LOCUS10195</name>
</gene>
<sequence>IVCDLVTRRLIEKLTYSGDLRSQQIAFSYDKNNHQNWQELLMMTRWHHKINSKIVRKMTTWVSPKADFKDPNLNKNDVVFNEDYPIIGDLSD</sequence>
<name>A0A9N9D690_9GLOM</name>
<protein>
    <submittedName>
        <fullName evidence="1">2281_t:CDS:1</fullName>
    </submittedName>
</protein>
<comment type="caution">
    <text evidence="1">The sequence shown here is derived from an EMBL/GenBank/DDBJ whole genome shotgun (WGS) entry which is preliminary data.</text>
</comment>
<dbReference type="EMBL" id="CAJVPL010002992">
    <property type="protein sequence ID" value="CAG8623991.1"/>
    <property type="molecule type" value="Genomic_DNA"/>
</dbReference>
<dbReference type="AlphaFoldDB" id="A0A9N9D690"/>
<proteinExistence type="predicted"/>
<organism evidence="1 2">
    <name type="scientific">Ambispora gerdemannii</name>
    <dbReference type="NCBI Taxonomy" id="144530"/>
    <lineage>
        <taxon>Eukaryota</taxon>
        <taxon>Fungi</taxon>
        <taxon>Fungi incertae sedis</taxon>
        <taxon>Mucoromycota</taxon>
        <taxon>Glomeromycotina</taxon>
        <taxon>Glomeromycetes</taxon>
        <taxon>Archaeosporales</taxon>
        <taxon>Ambisporaceae</taxon>
        <taxon>Ambispora</taxon>
    </lineage>
</organism>
<evidence type="ECO:0000313" key="1">
    <source>
        <dbReference type="EMBL" id="CAG8623991.1"/>
    </source>
</evidence>
<dbReference type="Proteomes" id="UP000789831">
    <property type="component" value="Unassembled WGS sequence"/>
</dbReference>
<evidence type="ECO:0000313" key="2">
    <source>
        <dbReference type="Proteomes" id="UP000789831"/>
    </source>
</evidence>
<feature type="non-terminal residue" evidence="1">
    <location>
        <position position="1"/>
    </location>
</feature>
<keyword evidence="2" id="KW-1185">Reference proteome</keyword>
<reference evidence="1" key="1">
    <citation type="submission" date="2021-06" db="EMBL/GenBank/DDBJ databases">
        <authorList>
            <person name="Kallberg Y."/>
            <person name="Tangrot J."/>
            <person name="Rosling A."/>
        </authorList>
    </citation>
    <scope>NUCLEOTIDE SEQUENCE</scope>
    <source>
        <strain evidence="1">MT106</strain>
    </source>
</reference>